<keyword evidence="1" id="KW-0472">Membrane</keyword>
<dbReference type="Proteomes" id="UP000021369">
    <property type="component" value="Unassembled WGS sequence"/>
</dbReference>
<dbReference type="AlphaFoldDB" id="A0A011UKA0"/>
<feature type="transmembrane region" description="Helical" evidence="1">
    <location>
        <begin position="6"/>
        <end position="29"/>
    </location>
</feature>
<dbReference type="PATRIC" id="fig|1341156.4.peg.320"/>
<proteinExistence type="predicted"/>
<feature type="transmembrane region" description="Helical" evidence="1">
    <location>
        <begin position="36"/>
        <end position="54"/>
    </location>
</feature>
<keyword evidence="1" id="KW-1133">Transmembrane helix</keyword>
<organism evidence="3 4">
    <name type="scientific">Ruminococcus albus SY3</name>
    <dbReference type="NCBI Taxonomy" id="1341156"/>
    <lineage>
        <taxon>Bacteria</taxon>
        <taxon>Bacillati</taxon>
        <taxon>Bacillota</taxon>
        <taxon>Clostridia</taxon>
        <taxon>Eubacteriales</taxon>
        <taxon>Oscillospiraceae</taxon>
        <taxon>Ruminococcus</taxon>
    </lineage>
</organism>
<comment type="caution">
    <text evidence="3">The sequence shown here is derived from an EMBL/GenBank/DDBJ whole genome shotgun (WGS) entry which is preliminary data.</text>
</comment>
<name>A0A011UKA0_RUMAL</name>
<dbReference type="EMBL" id="JEOB01000004">
    <property type="protein sequence ID" value="EXM38680.1"/>
    <property type="molecule type" value="Genomic_DNA"/>
</dbReference>
<evidence type="ECO:0000256" key="1">
    <source>
        <dbReference type="SAM" id="Phobius"/>
    </source>
</evidence>
<keyword evidence="1" id="KW-0812">Transmembrane</keyword>
<evidence type="ECO:0000313" key="2">
    <source>
        <dbReference type="EMBL" id="EXM38680.1"/>
    </source>
</evidence>
<protein>
    <submittedName>
        <fullName evidence="3">Uncharacterized protein</fullName>
    </submittedName>
</protein>
<reference evidence="3 4" key="1">
    <citation type="submission" date="2013-06" db="EMBL/GenBank/DDBJ databases">
        <title>Rumen cellulosomics: divergent fiber-degrading strategies revealed by comparative genome-wide analysis of six Ruminococcal strains.</title>
        <authorList>
            <person name="Dassa B."/>
            <person name="Borovok I."/>
            <person name="Lamed R."/>
            <person name="Flint H."/>
            <person name="Yeoman C.J."/>
            <person name="White B."/>
            <person name="Bayer E.A."/>
        </authorList>
    </citation>
    <scope>NUCLEOTIDE SEQUENCE [LARGE SCALE GENOMIC DNA]</scope>
    <source>
        <strain evidence="3 4">SY3</strain>
    </source>
</reference>
<evidence type="ECO:0000313" key="3">
    <source>
        <dbReference type="EMBL" id="EXM41034.1"/>
    </source>
</evidence>
<gene>
    <name evidence="3" type="ORF">RASY3_03035</name>
    <name evidence="2" type="ORF">RASY3_18300</name>
</gene>
<dbReference type="EMBL" id="JEOB01000001">
    <property type="protein sequence ID" value="EXM41034.1"/>
    <property type="molecule type" value="Genomic_DNA"/>
</dbReference>
<dbReference type="OrthoDB" id="1818326at2"/>
<sequence length="260" mass="29398">MKPKHIIVSIVYLLSLILLAAPGAIGIFARGGAMKVLGIILMLALTGAYGMYIYSLTQGTKPTGPGLPAQQTPYEKYRDLAEWFRIYEFYGLKNVSGDPKIAMLINSDLGSVDKSAFSYHNPFRQTELGTRIQESIQGITTKYDQTLRMLSDSFNPADITYQNYVSVLDDVLKVSASNARAIKKRVCVFDYRQWSQDENDNMCRQYIDEVSTRAERLEEINTKFDCLIHELVCLDEISEAPLADMQKLIDTTSDYRSLEE</sequence>
<dbReference type="RefSeq" id="WP_024858843.1">
    <property type="nucleotide sequence ID" value="NZ_JEOB01000001.1"/>
</dbReference>
<accession>A0A011UKA0</accession>
<evidence type="ECO:0000313" key="4">
    <source>
        <dbReference type="Proteomes" id="UP000021369"/>
    </source>
</evidence>
<keyword evidence="4" id="KW-1185">Reference proteome</keyword>